<dbReference type="PANTHER" id="PTHR12952">
    <property type="entry name" value="SYS1"/>
    <property type="match status" value="1"/>
</dbReference>
<dbReference type="STRING" id="101091.A0A1C7N0G0"/>
<evidence type="ECO:0000256" key="9">
    <source>
        <dbReference type="SAM" id="MobiDB-lite"/>
    </source>
</evidence>
<dbReference type="GO" id="GO:0000139">
    <property type="term" value="C:Golgi membrane"/>
    <property type="evidence" value="ECO:0007669"/>
    <property type="project" value="UniProtKB-SubCell"/>
</dbReference>
<keyword evidence="7" id="KW-0333">Golgi apparatus</keyword>
<keyword evidence="8 10" id="KW-0472">Membrane</keyword>
<name>A0A1C7N0G0_9FUNG</name>
<feature type="region of interest" description="Disordered" evidence="9">
    <location>
        <begin position="150"/>
        <end position="235"/>
    </location>
</feature>
<keyword evidence="12" id="KW-1185">Reference proteome</keyword>
<evidence type="ECO:0000256" key="2">
    <source>
        <dbReference type="ARBA" id="ARBA00008160"/>
    </source>
</evidence>
<gene>
    <name evidence="11" type="primary">Sys1</name>
    <name evidence="11" type="ORF">A0J61_09791</name>
</gene>
<evidence type="ECO:0000313" key="12">
    <source>
        <dbReference type="Proteomes" id="UP000093000"/>
    </source>
</evidence>
<dbReference type="GO" id="GO:0005802">
    <property type="term" value="C:trans-Golgi network"/>
    <property type="evidence" value="ECO:0007669"/>
    <property type="project" value="TreeGrafter"/>
</dbReference>
<keyword evidence="3" id="KW-0813">Transport</keyword>
<feature type="transmembrane region" description="Helical" evidence="10">
    <location>
        <begin position="62"/>
        <end position="83"/>
    </location>
</feature>
<evidence type="ECO:0000256" key="4">
    <source>
        <dbReference type="ARBA" id="ARBA00022692"/>
    </source>
</evidence>
<dbReference type="Proteomes" id="UP000093000">
    <property type="component" value="Unassembled WGS sequence"/>
</dbReference>
<dbReference type="GO" id="GO:0005829">
    <property type="term" value="C:cytosol"/>
    <property type="evidence" value="ECO:0007669"/>
    <property type="project" value="GOC"/>
</dbReference>
<evidence type="ECO:0000256" key="3">
    <source>
        <dbReference type="ARBA" id="ARBA00022448"/>
    </source>
</evidence>
<keyword evidence="5" id="KW-0653">Protein transport</keyword>
<dbReference type="Pfam" id="PF09801">
    <property type="entry name" value="SYS1"/>
    <property type="match status" value="1"/>
</dbReference>
<feature type="transmembrane region" description="Helical" evidence="10">
    <location>
        <begin position="90"/>
        <end position="107"/>
    </location>
</feature>
<evidence type="ECO:0000256" key="7">
    <source>
        <dbReference type="ARBA" id="ARBA00023034"/>
    </source>
</evidence>
<feature type="compositionally biased region" description="Basic and acidic residues" evidence="9">
    <location>
        <begin position="176"/>
        <end position="187"/>
    </location>
</feature>
<evidence type="ECO:0000256" key="5">
    <source>
        <dbReference type="ARBA" id="ARBA00022927"/>
    </source>
</evidence>
<evidence type="ECO:0000313" key="11">
    <source>
        <dbReference type="EMBL" id="OBZ82156.1"/>
    </source>
</evidence>
<evidence type="ECO:0000256" key="1">
    <source>
        <dbReference type="ARBA" id="ARBA00004653"/>
    </source>
</evidence>
<dbReference type="GO" id="GO:0034067">
    <property type="term" value="P:protein localization to Golgi apparatus"/>
    <property type="evidence" value="ECO:0007669"/>
    <property type="project" value="TreeGrafter"/>
</dbReference>
<organism evidence="11 12">
    <name type="scientific">Choanephora cucurbitarum</name>
    <dbReference type="NCBI Taxonomy" id="101091"/>
    <lineage>
        <taxon>Eukaryota</taxon>
        <taxon>Fungi</taxon>
        <taxon>Fungi incertae sedis</taxon>
        <taxon>Mucoromycota</taxon>
        <taxon>Mucoromycotina</taxon>
        <taxon>Mucoromycetes</taxon>
        <taxon>Mucorales</taxon>
        <taxon>Mucorineae</taxon>
        <taxon>Choanephoraceae</taxon>
        <taxon>Choanephoroideae</taxon>
        <taxon>Choanephora</taxon>
    </lineage>
</organism>
<evidence type="ECO:0000256" key="8">
    <source>
        <dbReference type="ARBA" id="ARBA00023136"/>
    </source>
</evidence>
<evidence type="ECO:0000256" key="6">
    <source>
        <dbReference type="ARBA" id="ARBA00022989"/>
    </source>
</evidence>
<accession>A0A1C7N0G0</accession>
<keyword evidence="6 10" id="KW-1133">Transmembrane helix</keyword>
<comment type="subcellular location">
    <subcellularLocation>
        <location evidence="1">Golgi apparatus membrane</location>
        <topology evidence="1">Multi-pass membrane protein</topology>
    </subcellularLocation>
</comment>
<dbReference type="GO" id="GO:0043001">
    <property type="term" value="P:Golgi to plasma membrane protein transport"/>
    <property type="evidence" value="ECO:0007669"/>
    <property type="project" value="TreeGrafter"/>
</dbReference>
<evidence type="ECO:0000256" key="10">
    <source>
        <dbReference type="SAM" id="Phobius"/>
    </source>
</evidence>
<comment type="caution">
    <text evidence="11">The sequence shown here is derived from an EMBL/GenBank/DDBJ whole genome shotgun (WGS) entry which is preliminary data.</text>
</comment>
<feature type="compositionally biased region" description="Low complexity" evidence="9">
    <location>
        <begin position="158"/>
        <end position="167"/>
    </location>
</feature>
<dbReference type="GO" id="GO:0006895">
    <property type="term" value="P:Golgi to endosome transport"/>
    <property type="evidence" value="ECO:0007669"/>
    <property type="project" value="TreeGrafter"/>
</dbReference>
<dbReference type="PANTHER" id="PTHR12952:SF0">
    <property type="entry name" value="PROTEIN SYS1 HOMOLOG"/>
    <property type="match status" value="1"/>
</dbReference>
<feature type="transmembrane region" description="Helical" evidence="10">
    <location>
        <begin position="12"/>
        <end position="38"/>
    </location>
</feature>
<keyword evidence="4 10" id="KW-0812">Transmembrane</keyword>
<reference evidence="11 12" key="1">
    <citation type="submission" date="2016-03" db="EMBL/GenBank/DDBJ databases">
        <title>Choanephora cucurbitarum.</title>
        <authorList>
            <person name="Min B."/>
            <person name="Park H."/>
            <person name="Park J.-H."/>
            <person name="Shin H.-D."/>
            <person name="Choi I.-G."/>
        </authorList>
    </citation>
    <scope>NUCLEOTIDE SEQUENCE [LARGE SCALE GENOMIC DNA]</scope>
    <source>
        <strain evidence="11 12">KUS-F28377</strain>
    </source>
</reference>
<dbReference type="AlphaFoldDB" id="A0A1C7N0G0"/>
<dbReference type="InParanoid" id="A0A1C7N0G0"/>
<protein>
    <submittedName>
        <fullName evidence="11">Protein SYS1</fullName>
    </submittedName>
</protein>
<dbReference type="OrthoDB" id="542931at2759"/>
<dbReference type="EMBL" id="LUGH01000938">
    <property type="protein sequence ID" value="OBZ82156.1"/>
    <property type="molecule type" value="Genomic_DNA"/>
</dbReference>
<sequence length="235" mass="26560">MSSSFRTSKWDPVLIIAQMAAVQSLNYILFSFVLYIALTLNGTDLSLDLIFNDQEIRTDTGFGWSLIIVWMVNAFLCIPILMWVVQRAKLILDFVLTFHFFHMLLAWKTIGHFPTGMPWWILQIVTIAIMTFGGEWACMHREMKPIMISQKPTREQQASSSSSSSAADGSFRNKRKVSDVSQKKEASETTEDQGPLLAAVGKAKKALLPTSNRTKRHGKQKYDQIPLNDLDPNSS</sequence>
<comment type="similarity">
    <text evidence="2">Belongs to the SYS1 family.</text>
</comment>
<dbReference type="InterPro" id="IPR019185">
    <property type="entry name" value="Integral_membrane_SYS1-rel"/>
</dbReference>
<proteinExistence type="inferred from homology"/>
<feature type="transmembrane region" description="Helical" evidence="10">
    <location>
        <begin position="119"/>
        <end position="138"/>
    </location>
</feature>